<dbReference type="PANTHER" id="PTHR23150">
    <property type="entry name" value="SULFATASE MODIFYING FACTOR 1, 2"/>
    <property type="match status" value="1"/>
</dbReference>
<dbReference type="KEGG" id="pbf:CFX0092_A2679"/>
<proteinExistence type="predicted"/>
<dbReference type="GO" id="GO:0120147">
    <property type="term" value="F:formylglycine-generating oxidase activity"/>
    <property type="evidence" value="ECO:0007669"/>
    <property type="project" value="TreeGrafter"/>
</dbReference>
<organism evidence="3 4">
    <name type="scientific">Candidatus Promineifilum breve</name>
    <dbReference type="NCBI Taxonomy" id="1806508"/>
    <lineage>
        <taxon>Bacteria</taxon>
        <taxon>Bacillati</taxon>
        <taxon>Chloroflexota</taxon>
        <taxon>Ardenticatenia</taxon>
        <taxon>Candidatus Promineifilales</taxon>
        <taxon>Candidatus Promineifilaceae</taxon>
        <taxon>Candidatus Promineifilum</taxon>
    </lineage>
</organism>
<dbReference type="Pfam" id="PF03781">
    <property type="entry name" value="FGE-sulfatase"/>
    <property type="match status" value="1"/>
</dbReference>
<accession>A0A170PHX8</accession>
<dbReference type="PANTHER" id="PTHR23150:SF19">
    <property type="entry name" value="FORMYLGLYCINE-GENERATING ENZYME"/>
    <property type="match status" value="1"/>
</dbReference>
<dbReference type="InterPro" id="IPR016187">
    <property type="entry name" value="CTDL_fold"/>
</dbReference>
<feature type="domain" description="Sulfatase-modifying factor enzyme-like" evidence="1">
    <location>
        <begin position="105"/>
        <end position="350"/>
    </location>
</feature>
<keyword evidence="4" id="KW-1185">Reference proteome</keyword>
<dbReference type="Gene3D" id="3.90.1580.10">
    <property type="entry name" value="paralog of FGE (formylglycine-generating enzyme)"/>
    <property type="match status" value="1"/>
</dbReference>
<feature type="domain" description="Effector-associated" evidence="2">
    <location>
        <begin position="14"/>
        <end position="75"/>
    </location>
</feature>
<dbReference type="InterPro" id="IPR005532">
    <property type="entry name" value="SUMF_dom"/>
</dbReference>
<dbReference type="InterPro" id="IPR045435">
    <property type="entry name" value="EAD7"/>
</dbReference>
<dbReference type="AlphaFoldDB" id="A0A170PHX8"/>
<dbReference type="SUPFAM" id="SSF56436">
    <property type="entry name" value="C-type lectin-like"/>
    <property type="match status" value="1"/>
</dbReference>
<dbReference type="InterPro" id="IPR051043">
    <property type="entry name" value="Sulfatase_Mod_Factor_Kinase"/>
</dbReference>
<reference evidence="3" key="1">
    <citation type="submission" date="2016-01" db="EMBL/GenBank/DDBJ databases">
        <authorList>
            <person name="Mcilroy J.S."/>
            <person name="Karst M S."/>
            <person name="Albertsen M."/>
        </authorList>
    </citation>
    <scope>NUCLEOTIDE SEQUENCE</scope>
    <source>
        <strain evidence="3">Cfx-K</strain>
    </source>
</reference>
<protein>
    <submittedName>
        <fullName evidence="3">Uncharacterized protein</fullName>
    </submittedName>
</protein>
<evidence type="ECO:0000259" key="2">
    <source>
        <dbReference type="Pfam" id="PF19960"/>
    </source>
</evidence>
<dbReference type="Pfam" id="PF19960">
    <property type="entry name" value="EAD7"/>
    <property type="match status" value="1"/>
</dbReference>
<dbReference type="Proteomes" id="UP000215027">
    <property type="component" value="Chromosome I"/>
</dbReference>
<evidence type="ECO:0000259" key="1">
    <source>
        <dbReference type="Pfam" id="PF03781"/>
    </source>
</evidence>
<evidence type="ECO:0000313" key="4">
    <source>
        <dbReference type="Proteomes" id="UP000215027"/>
    </source>
</evidence>
<dbReference type="EMBL" id="LN890655">
    <property type="protein sequence ID" value="CUS04557.2"/>
    <property type="molecule type" value="Genomic_DNA"/>
</dbReference>
<evidence type="ECO:0000313" key="3">
    <source>
        <dbReference type="EMBL" id="CUS04557.2"/>
    </source>
</evidence>
<gene>
    <name evidence="3" type="ORF">CFX0092_A2679</name>
</gene>
<name>A0A170PHX8_9CHLR</name>
<dbReference type="InterPro" id="IPR042095">
    <property type="entry name" value="SUMF_sf"/>
</dbReference>
<sequence length="359" mass="40564">MSMPTTNAPYLHDLLRQIDSLFSLEDVQTLCLSLGFDYENLPGRTREGLIRELMRCLLDQDRLQALVDLARVQRPAVAWADVPADLPFITGDPFDEQQYRRLDFEPEMVRVPAGPFLMGSDNDTPAEAPRHSVTLPAFAIAVYPITNEQYARYLRDARRAASPLLLWDGNRPPAGRLRHPVTGVTWHEAIDYCRWLAQQTGRPYTLPTEAQWEKAARGSDGRVFPWGDEWLPDRANTAADITPVDAFPAQSIYGGRDLVGNAREWTLSAWGSDPRVPDPLFAYPWREDERNDPEQPNAVRRVFRGGRTLAPLLPRPPAPLPLHPYRCSARDAFLPDKAGPSGNRHGFRVALTIEQGRQR</sequence>